<dbReference type="AlphaFoldDB" id="A0A2H5PP62"/>
<dbReference type="Proteomes" id="UP000236630">
    <property type="component" value="Unassembled WGS sequence"/>
</dbReference>
<dbReference type="GO" id="GO:0009941">
    <property type="term" value="C:chloroplast envelope"/>
    <property type="evidence" value="ECO:0007669"/>
    <property type="project" value="TreeGrafter"/>
</dbReference>
<dbReference type="InterPro" id="IPR029058">
    <property type="entry name" value="AB_hydrolase_fold"/>
</dbReference>
<dbReference type="Gene3D" id="3.40.50.1820">
    <property type="entry name" value="alpha/beta hydrolase"/>
    <property type="match status" value="1"/>
</dbReference>
<evidence type="ECO:0000259" key="1">
    <source>
        <dbReference type="Pfam" id="PF12697"/>
    </source>
</evidence>
<keyword evidence="3" id="KW-1185">Reference proteome</keyword>
<evidence type="ECO:0000313" key="3">
    <source>
        <dbReference type="Proteomes" id="UP000236630"/>
    </source>
</evidence>
<feature type="domain" description="AB hydrolase-1" evidence="1">
    <location>
        <begin position="145"/>
        <end position="485"/>
    </location>
</feature>
<comment type="caution">
    <text evidence="2">The sequence shown here is derived from an EMBL/GenBank/DDBJ whole genome shotgun (WGS) entry which is preliminary data.</text>
</comment>
<accession>A0A2H5PP62</accession>
<evidence type="ECO:0000313" key="2">
    <source>
        <dbReference type="EMBL" id="GAY53905.1"/>
    </source>
</evidence>
<dbReference type="InterPro" id="IPR000073">
    <property type="entry name" value="AB_hydrolase_1"/>
</dbReference>
<sequence length="510" mass="56831">MGVAVNSDFFKFTYEFRRHNLKQLDKNKPRVSCIASSSISKKIKRTTTITTHAAASSSPAPGAHYPEQLLDVKTKQKRKRIAGIDQDELVDPKLLADPDSCFCEFNGVHLHYKVYDAESQSHNSLQSQTASQLPPATKKIGFPMILFHGFGASVFSWNRAMKPLAKTTSSKVLAFDRPAFGLTSRVFPFQQPTPDTENKKPLNPYSMAFSVLATLYFIHILAAEKAILVGHFGSCTKTMIYLNLVKQWLARHSAGALVAVNSYFEAPERVAALILIAPAILAPRLIQKVDEGNPLGRNEQTERDTSNLVNLLKPFLKVYTILSMFLKYITQAMMQVAKGMADMLHSLYKKVLSATLRSAVGVTLVRILIDKFGLAAVRRAWYNSKEVAEHVIEGYTKPLRVKGWDRALVEFTAALLIDNESKMNPPLAKRLHEISCPVLIVTGDTDRIVPSWNAERLSRAIPGSTFEVIKNCGHVPQEEKVEEFVSIVARFLQRAFGYSESEGKSMQAVS</sequence>
<protein>
    <recommendedName>
        <fullName evidence="1">AB hydrolase-1 domain-containing protein</fullName>
    </recommendedName>
</protein>
<dbReference type="Pfam" id="PF12697">
    <property type="entry name" value="Abhydrolase_6"/>
    <property type="match status" value="1"/>
</dbReference>
<gene>
    <name evidence="2" type="ORF">CUMW_152540</name>
</gene>
<organism evidence="2 3">
    <name type="scientific">Citrus unshiu</name>
    <name type="common">Satsuma mandarin</name>
    <name type="synonym">Citrus nobilis var. unshiu</name>
    <dbReference type="NCBI Taxonomy" id="55188"/>
    <lineage>
        <taxon>Eukaryota</taxon>
        <taxon>Viridiplantae</taxon>
        <taxon>Streptophyta</taxon>
        <taxon>Embryophyta</taxon>
        <taxon>Tracheophyta</taxon>
        <taxon>Spermatophyta</taxon>
        <taxon>Magnoliopsida</taxon>
        <taxon>eudicotyledons</taxon>
        <taxon>Gunneridae</taxon>
        <taxon>Pentapetalae</taxon>
        <taxon>rosids</taxon>
        <taxon>malvids</taxon>
        <taxon>Sapindales</taxon>
        <taxon>Rutaceae</taxon>
        <taxon>Aurantioideae</taxon>
        <taxon>Citrus</taxon>
    </lineage>
</organism>
<proteinExistence type="predicted"/>
<dbReference type="SUPFAM" id="SSF53474">
    <property type="entry name" value="alpha/beta-Hydrolases"/>
    <property type="match status" value="1"/>
</dbReference>
<dbReference type="EMBL" id="BDQV01000098">
    <property type="protein sequence ID" value="GAY53905.1"/>
    <property type="molecule type" value="Genomic_DNA"/>
</dbReference>
<dbReference type="STRING" id="55188.A0A2H5PP62"/>
<dbReference type="PANTHER" id="PTHR43689">
    <property type="entry name" value="HYDROLASE"/>
    <property type="match status" value="1"/>
</dbReference>
<reference evidence="2 3" key="1">
    <citation type="journal article" date="2017" name="Front. Genet.">
        <title>Draft sequencing of the heterozygous diploid genome of Satsuma (Citrus unshiu Marc.) using a hybrid assembly approach.</title>
        <authorList>
            <person name="Shimizu T."/>
            <person name="Tanizawa Y."/>
            <person name="Mochizuki T."/>
            <person name="Nagasaki H."/>
            <person name="Yoshioka T."/>
            <person name="Toyoda A."/>
            <person name="Fujiyama A."/>
            <person name="Kaminuma E."/>
            <person name="Nakamura Y."/>
        </authorList>
    </citation>
    <scope>NUCLEOTIDE SEQUENCE [LARGE SCALE GENOMIC DNA]</scope>
    <source>
        <strain evidence="3">cv. Miyagawa wase</strain>
    </source>
</reference>
<dbReference type="PANTHER" id="PTHR43689:SF1">
    <property type="entry name" value="ALPHA_BETA-HYDROLASES SUPERFAMILY PROTEIN"/>
    <property type="match status" value="1"/>
</dbReference>
<name>A0A2H5PP62_CITUN</name>